<keyword evidence="1" id="KW-0812">Transmembrane</keyword>
<organism evidence="2">
    <name type="scientific">uncultured marine group II/III euryarchaeote AD1000_39_G05</name>
    <dbReference type="NCBI Taxonomy" id="1457764"/>
    <lineage>
        <taxon>Archaea</taxon>
        <taxon>Methanobacteriati</taxon>
        <taxon>Methanobacteriota</taxon>
        <taxon>environmental samples</taxon>
    </lineage>
</organism>
<reference evidence="2" key="1">
    <citation type="journal article" date="2014" name="Genome Biol. Evol.">
        <title>Pangenome evidence for extensive interdomain horizontal transfer affecting lineage core and shell genes in uncultured planktonic thaumarchaeota and euryarchaeota.</title>
        <authorList>
            <person name="Deschamps P."/>
            <person name="Zivanovic Y."/>
            <person name="Moreira D."/>
            <person name="Rodriguez-Valera F."/>
            <person name="Lopez-Garcia P."/>
        </authorList>
    </citation>
    <scope>NUCLEOTIDE SEQUENCE</scope>
</reference>
<feature type="transmembrane region" description="Helical" evidence="1">
    <location>
        <begin position="1129"/>
        <end position="1151"/>
    </location>
</feature>
<evidence type="ECO:0000313" key="2">
    <source>
        <dbReference type="EMBL" id="AIE93733.1"/>
    </source>
</evidence>
<accession>A0A075FR17</accession>
<dbReference type="Gene3D" id="2.60.120.260">
    <property type="entry name" value="Galactose-binding domain-like"/>
    <property type="match status" value="2"/>
</dbReference>
<protein>
    <recommendedName>
        <fullName evidence="3">Fibronectin type-III domain-containing protein</fullName>
    </recommendedName>
</protein>
<proteinExistence type="predicted"/>
<dbReference type="InterPro" id="IPR013783">
    <property type="entry name" value="Ig-like_fold"/>
</dbReference>
<evidence type="ECO:0008006" key="3">
    <source>
        <dbReference type="Google" id="ProtNLM"/>
    </source>
</evidence>
<dbReference type="EMBL" id="KF900403">
    <property type="protein sequence ID" value="AIE93733.1"/>
    <property type="molecule type" value="Genomic_DNA"/>
</dbReference>
<keyword evidence="1" id="KW-0472">Membrane</keyword>
<keyword evidence="1" id="KW-1133">Transmembrane helix</keyword>
<sequence>MLLPVFIISMICLGGVKAEEPEIDISAIKYTNDFENGEAVNAVPSGKNGSTEYSFRIFDDDDDFPDDWEEQSFDDSDWDVGSAPFGNKANEEVEPGTIWQSEHTSGSDGDKDYIIIRKTFTIDDGAAVLGGKIKSAYTNYYAVYLNGQEIEDCLDYSGYCYEGDAEYWNKEISIDVDLFIEGNNTLVLVGRDSLWQGGDNTTWLDCELDLKVQSWKENPIVLGDDLVLRIDFFNNEENNVTGLDVVLEIEETGFTNQTIEIETNKTFEWKVEWTPNRLGEFNITAKVLNESLTRFIHVGYYAYNFSVADDYLIGNTSERLTYNITISNEGDVDDNYTFQLFGAFNDWDVEFVPNVINLAPGETSTVKLEITPDNGTYSGVYELTLTARSQYHGEIADTIVQSGRDNETEWKWVNSTGSRLYEADNTTWTEIDFEPNSNWTLAPAPFGDDDLGNIDYNTEWAGNNYAYFRHIFYIEDLSDYENDTLSLNMAANNYGTYYLNGEEIFDDLGWGGGHYAQYWNEEIKFNTSLLKEGKNVLASVVRETGNTQWFDEELVSVTPKSSAWGFQPEYITLKLEVLPVYAFELVTPISDKAVSEDEACCEQNWTYQFEIWAYNRGNIEDSYEINVTLNDTVNFSIVDFDSIIYAKFDEEVTINLTIVLNPSVTEFSVGEFNVSVTSMNSTDEISLWAVVKARLYVIPDTLPPGTYTQTPSLVNSSSFEVEWYIEDWYKNNEILGNDTKYFIIEYMTDNGTDGQTWSEWEIWGNFSSEQESEIFTDGIDGYRYRFRSMGGDDAGLIENKEDKYDSETLVDLTAPYVVLELRMDGNITNINYIEIEWVVSIQNGTPEIITGYDAQYRFNGGNWTTFEEDTLAKWAGFNAMIDGIYDFRVITSDEAGNKGISEISRNITVDTNAPDTKLVELPELTDLEQIALDLTQIEDTVNFTLYYSVVREGQEIYPVEWDIYGHYLIADLPISVSIDNQFHYYFKVIAYDLAENHLVNDSYEEMIVDRDPPMKIRNLGITDGNLIENGTVDVILSFMSSQSQDLVEYRIYRSTNQNETGEIIDNLVSEALYLSYRDVKVSLGATYYYSVVAVDRMGFESEAEIGFIDLVVEEEPVGKDDEGGQDISGYIGAGLLVLLAAGILGGGYYFFGMSSPRNIVTAVSEVVEEETSNFTEVDGELLCGACGAMFELTDEKSCPSCGVFDD</sequence>
<evidence type="ECO:0000256" key="1">
    <source>
        <dbReference type="SAM" id="Phobius"/>
    </source>
</evidence>
<name>A0A075FR17_9EURY</name>
<dbReference type="Gene3D" id="2.60.40.10">
    <property type="entry name" value="Immunoglobulins"/>
    <property type="match status" value="2"/>
</dbReference>
<dbReference type="AlphaFoldDB" id="A0A075FR17"/>